<evidence type="ECO:0000313" key="8">
    <source>
        <dbReference type="EMBL" id="KZN09611.1"/>
    </source>
</evidence>
<keyword evidence="2 6" id="KW-0378">Hydrolase</keyword>
<comment type="function">
    <text evidence="6">This promotes the activity of RNA polymerase II.</text>
</comment>
<dbReference type="EMBL" id="CP093343">
    <property type="protein sequence ID" value="WOG83173.1"/>
    <property type="molecule type" value="Genomic_DNA"/>
</dbReference>
<dbReference type="Gramene" id="KZN09611">
    <property type="protein sequence ID" value="KZN09611"/>
    <property type="gene ID" value="DCAR_002267"/>
</dbReference>
<feature type="domain" description="FCP1 homology" evidence="7">
    <location>
        <begin position="51"/>
        <end position="220"/>
    </location>
</feature>
<reference evidence="8" key="1">
    <citation type="journal article" date="2016" name="Nat. Genet.">
        <title>A high-quality carrot genome assembly provides new insights into carotenoid accumulation and asterid genome evolution.</title>
        <authorList>
            <person name="Iorizzo M."/>
            <person name="Ellison S."/>
            <person name="Senalik D."/>
            <person name="Zeng P."/>
            <person name="Satapoomin P."/>
            <person name="Huang J."/>
            <person name="Bowman M."/>
            <person name="Iovene M."/>
            <person name="Sanseverino W."/>
            <person name="Cavagnaro P."/>
            <person name="Yildiz M."/>
            <person name="Macko-Podgorni A."/>
            <person name="Moranska E."/>
            <person name="Grzebelus E."/>
            <person name="Grzebelus D."/>
            <person name="Ashrafi H."/>
            <person name="Zheng Z."/>
            <person name="Cheng S."/>
            <person name="Spooner D."/>
            <person name="Van Deynze A."/>
            <person name="Simon P."/>
        </authorList>
    </citation>
    <scope>NUCLEOTIDE SEQUENCE [LARGE SCALE GENOMIC DNA]</scope>
    <source>
        <tissue evidence="8">Leaf</tissue>
    </source>
</reference>
<comment type="subcellular location">
    <subcellularLocation>
        <location evidence="1 6">Nucleus</location>
    </subcellularLocation>
</comment>
<accession>A0A166H1L4</accession>
<dbReference type="STRING" id="79200.A0A166H1L4"/>
<dbReference type="Pfam" id="PF03031">
    <property type="entry name" value="NIF"/>
    <property type="match status" value="1"/>
</dbReference>
<dbReference type="EMBL" id="LNRQ01000001">
    <property type="protein sequence ID" value="KZN09611.1"/>
    <property type="molecule type" value="Genomic_DNA"/>
</dbReference>
<dbReference type="PANTHER" id="PTHR23081">
    <property type="entry name" value="RNA POLYMERASE II CTD PHOSPHATASE"/>
    <property type="match status" value="1"/>
</dbReference>
<dbReference type="OMA" id="WPDHERN"/>
<dbReference type="SMART" id="SM00577">
    <property type="entry name" value="CPDc"/>
    <property type="match status" value="1"/>
</dbReference>
<gene>
    <name evidence="8" type="ORF">DCAR_002267</name>
    <name evidence="9" type="ORF">DCAR_0102347</name>
</gene>
<comment type="catalytic activity">
    <reaction evidence="4 6">
        <text>O-phospho-L-seryl-[protein] + H2O = L-seryl-[protein] + phosphate</text>
        <dbReference type="Rhea" id="RHEA:20629"/>
        <dbReference type="Rhea" id="RHEA-COMP:9863"/>
        <dbReference type="Rhea" id="RHEA-COMP:11604"/>
        <dbReference type="ChEBI" id="CHEBI:15377"/>
        <dbReference type="ChEBI" id="CHEBI:29999"/>
        <dbReference type="ChEBI" id="CHEBI:43474"/>
        <dbReference type="ChEBI" id="CHEBI:83421"/>
        <dbReference type="EC" id="3.1.3.16"/>
    </reaction>
</comment>
<dbReference type="PROSITE" id="PS50969">
    <property type="entry name" value="FCP1"/>
    <property type="match status" value="1"/>
</dbReference>
<dbReference type="GO" id="GO:0005634">
    <property type="term" value="C:nucleus"/>
    <property type="evidence" value="ECO:0007669"/>
    <property type="project" value="UniProtKB-SubCell"/>
</dbReference>
<dbReference type="EC" id="3.1.3.16" evidence="6"/>
<dbReference type="InterPro" id="IPR039189">
    <property type="entry name" value="Fcp1"/>
</dbReference>
<evidence type="ECO:0000313" key="9">
    <source>
        <dbReference type="EMBL" id="WOG83173.1"/>
    </source>
</evidence>
<dbReference type="SUPFAM" id="SSF56784">
    <property type="entry name" value="HAD-like"/>
    <property type="match status" value="1"/>
</dbReference>
<keyword evidence="10" id="KW-1185">Reference proteome</keyword>
<dbReference type="Gene3D" id="3.40.50.1000">
    <property type="entry name" value="HAD superfamily/HAD-like"/>
    <property type="match status" value="1"/>
</dbReference>
<evidence type="ECO:0000256" key="5">
    <source>
        <dbReference type="ARBA" id="ARBA00048336"/>
    </source>
</evidence>
<evidence type="ECO:0000256" key="3">
    <source>
        <dbReference type="ARBA" id="ARBA00023242"/>
    </source>
</evidence>
<evidence type="ECO:0000256" key="4">
    <source>
        <dbReference type="ARBA" id="ARBA00047761"/>
    </source>
</evidence>
<dbReference type="InterPro" id="IPR036412">
    <property type="entry name" value="HAD-like_sf"/>
</dbReference>
<dbReference type="InterPro" id="IPR023214">
    <property type="entry name" value="HAD_sf"/>
</dbReference>
<sequence length="302" mass="34092">MTSVIMGSQEIAPDVTSPDLCTQDAVYGALQVAAEIGRDELIRRINLQNLRNREKLCLVLDLDLTLLHTKPLHKLSPEELTGLCNSTRKKDLRRWKATGVEYLTKLRPYVRKFLREASKLFDMYVYTNGSRDYARIMVGFLDPHGVYFGSRILSKEDSTVKGQKGLDVVPVHQSGVLILDDTENVWARDRGNLVLIKPYDYFAPKEPNGTRSLSEEGTDESGSAGPLSCALRLLKGLHESYFVNYHTFEEELQGILLEDNGIHGEQRQEVNGKSYLRALGSSKRLRVSDECSSLVVTKRQRC</sequence>
<dbReference type="CDD" id="cd07521">
    <property type="entry name" value="HAD_FCP1-like"/>
    <property type="match status" value="1"/>
</dbReference>
<dbReference type="InterPro" id="IPR004274">
    <property type="entry name" value="FCP1_dom"/>
</dbReference>
<dbReference type="GO" id="GO:0008420">
    <property type="term" value="F:RNA polymerase II CTD heptapeptide repeat phosphatase activity"/>
    <property type="evidence" value="ECO:0007669"/>
    <property type="project" value="UniProtKB-UniRule"/>
</dbReference>
<evidence type="ECO:0000256" key="1">
    <source>
        <dbReference type="ARBA" id="ARBA00004123"/>
    </source>
</evidence>
<organism evidence="8">
    <name type="scientific">Daucus carota subsp. sativus</name>
    <name type="common">Carrot</name>
    <dbReference type="NCBI Taxonomy" id="79200"/>
    <lineage>
        <taxon>Eukaryota</taxon>
        <taxon>Viridiplantae</taxon>
        <taxon>Streptophyta</taxon>
        <taxon>Embryophyta</taxon>
        <taxon>Tracheophyta</taxon>
        <taxon>Spermatophyta</taxon>
        <taxon>Magnoliopsida</taxon>
        <taxon>eudicotyledons</taxon>
        <taxon>Gunneridae</taxon>
        <taxon>Pentapetalae</taxon>
        <taxon>asterids</taxon>
        <taxon>campanulids</taxon>
        <taxon>Apiales</taxon>
        <taxon>Apiaceae</taxon>
        <taxon>Apioideae</taxon>
        <taxon>Scandiceae</taxon>
        <taxon>Daucinae</taxon>
        <taxon>Daucus</taxon>
        <taxon>Daucus sect. Daucus</taxon>
    </lineage>
</organism>
<dbReference type="KEGG" id="dcr:108221336"/>
<dbReference type="PANTHER" id="PTHR23081:SF36">
    <property type="entry name" value="RNA POLYMERASE II SUBUNIT A C-TERMINAL DOMAIN PHOSPHATASE"/>
    <property type="match status" value="1"/>
</dbReference>
<dbReference type="InterPro" id="IPR011947">
    <property type="entry name" value="FCP1_euk"/>
</dbReference>
<comment type="catalytic activity">
    <reaction evidence="5 6">
        <text>O-phospho-L-threonyl-[protein] + H2O = L-threonyl-[protein] + phosphate</text>
        <dbReference type="Rhea" id="RHEA:47004"/>
        <dbReference type="Rhea" id="RHEA-COMP:11060"/>
        <dbReference type="Rhea" id="RHEA-COMP:11605"/>
        <dbReference type="ChEBI" id="CHEBI:15377"/>
        <dbReference type="ChEBI" id="CHEBI:30013"/>
        <dbReference type="ChEBI" id="CHEBI:43474"/>
        <dbReference type="ChEBI" id="CHEBI:61977"/>
        <dbReference type="EC" id="3.1.3.16"/>
    </reaction>
</comment>
<dbReference type="Proteomes" id="UP000077755">
    <property type="component" value="Chromosome 1"/>
</dbReference>
<evidence type="ECO:0000256" key="6">
    <source>
        <dbReference type="RuleBase" id="RU366066"/>
    </source>
</evidence>
<proteinExistence type="predicted"/>
<keyword evidence="3 6" id="KW-0539">Nucleus</keyword>
<reference evidence="9" key="2">
    <citation type="submission" date="2022-03" db="EMBL/GenBank/DDBJ databases">
        <title>Draft title - Genomic analysis of global carrot germplasm unveils the trajectory of domestication and the origin of high carotenoid orange carrot.</title>
        <authorList>
            <person name="Iorizzo M."/>
            <person name="Ellison S."/>
            <person name="Senalik D."/>
            <person name="Macko-Podgorni A."/>
            <person name="Grzebelus D."/>
            <person name="Bostan H."/>
            <person name="Rolling W."/>
            <person name="Curaba J."/>
            <person name="Simon P."/>
        </authorList>
    </citation>
    <scope>NUCLEOTIDE SEQUENCE</scope>
    <source>
        <tissue evidence="9">Leaf</tissue>
    </source>
</reference>
<evidence type="ECO:0000259" key="7">
    <source>
        <dbReference type="PROSITE" id="PS50969"/>
    </source>
</evidence>
<evidence type="ECO:0000256" key="2">
    <source>
        <dbReference type="ARBA" id="ARBA00022801"/>
    </source>
</evidence>
<dbReference type="NCBIfam" id="TIGR02250">
    <property type="entry name" value="FCP1_euk"/>
    <property type="match status" value="1"/>
</dbReference>
<protein>
    <recommendedName>
        <fullName evidence="6">RNA polymerase II C-terminal domain phosphatase-like</fullName>
        <ecNumber evidence="6">3.1.3.16</ecNumber>
    </recommendedName>
</protein>
<dbReference type="OrthoDB" id="10249888at2759"/>
<dbReference type="AlphaFoldDB" id="A0A166H1L4"/>
<evidence type="ECO:0000313" key="10">
    <source>
        <dbReference type="Proteomes" id="UP000077755"/>
    </source>
</evidence>
<name>A0A166H1L4_DAUCS</name>